<keyword evidence="1" id="KW-0732">Signal</keyword>
<feature type="signal peptide" evidence="1">
    <location>
        <begin position="1"/>
        <end position="27"/>
    </location>
</feature>
<dbReference type="GO" id="GO:0016787">
    <property type="term" value="F:hydrolase activity"/>
    <property type="evidence" value="ECO:0007669"/>
    <property type="project" value="UniProtKB-KW"/>
</dbReference>
<evidence type="ECO:0000259" key="2">
    <source>
        <dbReference type="Pfam" id="PF13472"/>
    </source>
</evidence>
<evidence type="ECO:0000313" key="3">
    <source>
        <dbReference type="EMBL" id="MDO7843473.1"/>
    </source>
</evidence>
<dbReference type="Pfam" id="PF13472">
    <property type="entry name" value="Lipase_GDSL_2"/>
    <property type="match status" value="1"/>
</dbReference>
<accession>A0ABT9A0W8</accession>
<protein>
    <submittedName>
        <fullName evidence="3">SGNH/GDSL hydrolase family protein</fullName>
    </submittedName>
</protein>
<sequence>MNLLWRRALQRALLMLMILSIITPASAQNPNITGRPLAAPTKGTEWVDFRQDGQPVTAPVATVISGVNAAAGVTPSRSYLRHVANNVFQNTAISTTLRQVMIKTSHVARGDITAIALLEANFYINNPAFAETGSGSPLTVHASIEYPKNTFTELKWSGNANGTVADGLIGQSDFLTIAIPDGAVFGVRRLITSTTGIMFKGAYFAAQNTFGEGAVGSTTTTPDLVMGGTIDDSTPSPSISHPYGLVGFTKKPVVQAVGDSIAAGAQDSVRTASGDYGFIAQALGAANIPFINTGVASDQAQNYVKSHIGRAAASRYATDIIIQYGVNDFNAGRTAAQLATDISTIASYFYDRRVWLTTITPRATSTDTFATLANQTTHSSNAQRVIYNNMVRNGQIPGVAGYFEVADQVESARDSGLWKVNGAAGYFTADGIHPSTAASLAAATAIQTSRFTVSVAANDNHGGAQVAALRALTSVGGGRSWVAANDVCEVKRPLRLPLCG</sequence>
<keyword evidence="3" id="KW-0378">Hydrolase</keyword>
<evidence type="ECO:0000313" key="4">
    <source>
        <dbReference type="Proteomes" id="UP001176468"/>
    </source>
</evidence>
<reference evidence="3" key="1">
    <citation type="submission" date="2023-07" db="EMBL/GenBank/DDBJ databases">
        <authorList>
            <person name="Kim M.K."/>
        </authorList>
    </citation>
    <scope>NUCLEOTIDE SEQUENCE</scope>
    <source>
        <strain evidence="3">CA1-15</strain>
    </source>
</reference>
<organism evidence="3 4">
    <name type="scientific">Sphingomonas immobilis</name>
    <dbReference type="NCBI Taxonomy" id="3063997"/>
    <lineage>
        <taxon>Bacteria</taxon>
        <taxon>Pseudomonadati</taxon>
        <taxon>Pseudomonadota</taxon>
        <taxon>Alphaproteobacteria</taxon>
        <taxon>Sphingomonadales</taxon>
        <taxon>Sphingomonadaceae</taxon>
        <taxon>Sphingomonas</taxon>
    </lineage>
</organism>
<dbReference type="InterPro" id="IPR013830">
    <property type="entry name" value="SGNH_hydro"/>
</dbReference>
<gene>
    <name evidence="3" type="ORF">Q5H94_14145</name>
</gene>
<evidence type="ECO:0000256" key="1">
    <source>
        <dbReference type="SAM" id="SignalP"/>
    </source>
</evidence>
<keyword evidence="4" id="KW-1185">Reference proteome</keyword>
<feature type="chain" id="PRO_5045290488" evidence="1">
    <location>
        <begin position="28"/>
        <end position="500"/>
    </location>
</feature>
<dbReference type="SUPFAM" id="SSF52266">
    <property type="entry name" value="SGNH hydrolase"/>
    <property type="match status" value="1"/>
</dbReference>
<dbReference type="EMBL" id="JAUQSZ010000009">
    <property type="protein sequence ID" value="MDO7843473.1"/>
    <property type="molecule type" value="Genomic_DNA"/>
</dbReference>
<proteinExistence type="predicted"/>
<dbReference type="RefSeq" id="WP_304561924.1">
    <property type="nucleotide sequence ID" value="NZ_JAUQSZ010000009.1"/>
</dbReference>
<dbReference type="CDD" id="cd00229">
    <property type="entry name" value="SGNH_hydrolase"/>
    <property type="match status" value="1"/>
</dbReference>
<name>A0ABT9A0W8_9SPHN</name>
<dbReference type="InterPro" id="IPR036514">
    <property type="entry name" value="SGNH_hydro_sf"/>
</dbReference>
<comment type="caution">
    <text evidence="3">The sequence shown here is derived from an EMBL/GenBank/DDBJ whole genome shotgun (WGS) entry which is preliminary data.</text>
</comment>
<feature type="domain" description="SGNH hydrolase-type esterase" evidence="2">
    <location>
        <begin position="256"/>
        <end position="437"/>
    </location>
</feature>
<dbReference type="Gene3D" id="3.40.50.1110">
    <property type="entry name" value="SGNH hydrolase"/>
    <property type="match status" value="1"/>
</dbReference>
<dbReference type="Proteomes" id="UP001176468">
    <property type="component" value="Unassembled WGS sequence"/>
</dbReference>